<reference evidence="12" key="1">
    <citation type="journal article" date="2019" name="Int. J. Syst. Evol. Microbiol.">
        <title>The Global Catalogue of Microorganisms (GCM) 10K type strain sequencing project: providing services to taxonomists for standard genome sequencing and annotation.</title>
        <authorList>
            <consortium name="The Broad Institute Genomics Platform"/>
            <consortium name="The Broad Institute Genome Sequencing Center for Infectious Disease"/>
            <person name="Wu L."/>
            <person name="Ma J."/>
        </authorList>
    </citation>
    <scope>NUCLEOTIDE SEQUENCE [LARGE SCALE GENOMIC DNA]</scope>
    <source>
        <strain evidence="12">KCTC 42662</strain>
    </source>
</reference>
<evidence type="ECO:0000256" key="3">
    <source>
        <dbReference type="ARBA" id="ARBA00008900"/>
    </source>
</evidence>
<dbReference type="EMBL" id="JBHULR010000002">
    <property type="protein sequence ID" value="MFD2546570.1"/>
    <property type="molecule type" value="Genomic_DNA"/>
</dbReference>
<evidence type="ECO:0000256" key="9">
    <source>
        <dbReference type="ARBA" id="ARBA00031449"/>
    </source>
</evidence>
<dbReference type="InterPro" id="IPR038418">
    <property type="entry name" value="6-PTP_synth/QueD_sf"/>
</dbReference>
<name>A0ABW5KE67_9SPHI</name>
<evidence type="ECO:0000256" key="1">
    <source>
        <dbReference type="ARBA" id="ARBA00001947"/>
    </source>
</evidence>
<evidence type="ECO:0000256" key="2">
    <source>
        <dbReference type="ARBA" id="ARBA00005061"/>
    </source>
</evidence>
<dbReference type="PANTHER" id="PTHR12589:SF7">
    <property type="entry name" value="6-PYRUVOYL TETRAHYDROBIOPTERIN SYNTHASE"/>
    <property type="match status" value="1"/>
</dbReference>
<proteinExistence type="inferred from homology"/>
<evidence type="ECO:0000256" key="8">
    <source>
        <dbReference type="ARBA" id="ARBA00023239"/>
    </source>
</evidence>
<keyword evidence="7" id="KW-0862">Zinc</keyword>
<comment type="catalytic activity">
    <reaction evidence="10">
        <text>7,8-dihydroneopterin 3'-triphosphate + H2O = 6-carboxy-5,6,7,8-tetrahydropterin + triphosphate + acetaldehyde + 2 H(+)</text>
        <dbReference type="Rhea" id="RHEA:27966"/>
        <dbReference type="ChEBI" id="CHEBI:15343"/>
        <dbReference type="ChEBI" id="CHEBI:15377"/>
        <dbReference type="ChEBI" id="CHEBI:15378"/>
        <dbReference type="ChEBI" id="CHEBI:18036"/>
        <dbReference type="ChEBI" id="CHEBI:58462"/>
        <dbReference type="ChEBI" id="CHEBI:61032"/>
        <dbReference type="EC" id="4.1.2.50"/>
    </reaction>
</comment>
<evidence type="ECO:0000256" key="7">
    <source>
        <dbReference type="ARBA" id="ARBA00022833"/>
    </source>
</evidence>
<accession>A0ABW5KE67</accession>
<sequence>MIYITRRERFSAAHKLYREDWSLEQNEAVFGNCSNPNWHGHNYELFVTVKGEVDAETGFLIDLKKMKRIILEHVVNKLDHKNVNLDVDFMQGKKASTEVIAIEIFKELKSHFERENVQLHSVKLYETENNYVEYFGE</sequence>
<comment type="caution">
    <text evidence="11">The sequence shown here is derived from an EMBL/GenBank/DDBJ whole genome shotgun (WGS) entry which is preliminary data.</text>
</comment>
<dbReference type="Proteomes" id="UP001597545">
    <property type="component" value="Unassembled WGS sequence"/>
</dbReference>
<evidence type="ECO:0000313" key="12">
    <source>
        <dbReference type="Proteomes" id="UP001597545"/>
    </source>
</evidence>
<evidence type="ECO:0000256" key="4">
    <source>
        <dbReference type="ARBA" id="ARBA00012982"/>
    </source>
</evidence>
<gene>
    <name evidence="11" type="ORF">ACFSR5_02795</name>
</gene>
<evidence type="ECO:0000256" key="6">
    <source>
        <dbReference type="ARBA" id="ARBA00022723"/>
    </source>
</evidence>
<comment type="similarity">
    <text evidence="3">Belongs to the PTPS family. QueD subfamily.</text>
</comment>
<dbReference type="InterPro" id="IPR007115">
    <property type="entry name" value="6-PTP_synth/QueD"/>
</dbReference>
<comment type="pathway">
    <text evidence="2">Purine metabolism; 7-cyano-7-deazaguanine biosynthesis.</text>
</comment>
<evidence type="ECO:0000256" key="10">
    <source>
        <dbReference type="ARBA" id="ARBA00048807"/>
    </source>
</evidence>
<dbReference type="RefSeq" id="WP_380900485.1">
    <property type="nucleotide sequence ID" value="NZ_JBHUEG010000003.1"/>
</dbReference>
<keyword evidence="8" id="KW-0456">Lyase</keyword>
<protein>
    <recommendedName>
        <fullName evidence="5">6-carboxy-5,6,7,8-tetrahydropterin synthase</fullName>
        <ecNumber evidence="4">4.1.2.50</ecNumber>
    </recommendedName>
    <alternativeName>
        <fullName evidence="9">Queuosine biosynthesis protein QueD</fullName>
    </alternativeName>
</protein>
<keyword evidence="6" id="KW-0479">Metal-binding</keyword>
<evidence type="ECO:0000313" key="11">
    <source>
        <dbReference type="EMBL" id="MFD2546570.1"/>
    </source>
</evidence>
<organism evidence="11 12">
    <name type="scientific">Sphingobacterium suaedae</name>
    <dbReference type="NCBI Taxonomy" id="1686402"/>
    <lineage>
        <taxon>Bacteria</taxon>
        <taxon>Pseudomonadati</taxon>
        <taxon>Bacteroidota</taxon>
        <taxon>Sphingobacteriia</taxon>
        <taxon>Sphingobacteriales</taxon>
        <taxon>Sphingobacteriaceae</taxon>
        <taxon>Sphingobacterium</taxon>
    </lineage>
</organism>
<dbReference type="EC" id="4.1.2.50" evidence="4"/>
<keyword evidence="12" id="KW-1185">Reference proteome</keyword>
<dbReference type="PANTHER" id="PTHR12589">
    <property type="entry name" value="PYRUVOYL TETRAHYDROBIOPTERIN SYNTHASE"/>
    <property type="match status" value="1"/>
</dbReference>
<comment type="cofactor">
    <cofactor evidence="1">
        <name>Zn(2+)</name>
        <dbReference type="ChEBI" id="CHEBI:29105"/>
    </cofactor>
</comment>
<evidence type="ECO:0000256" key="5">
    <source>
        <dbReference type="ARBA" id="ARBA00018141"/>
    </source>
</evidence>
<dbReference type="Pfam" id="PF01242">
    <property type="entry name" value="PTPS"/>
    <property type="match status" value="1"/>
</dbReference>
<dbReference type="Gene3D" id="3.30.479.10">
    <property type="entry name" value="6-pyruvoyl tetrahydropterin synthase/QueD"/>
    <property type="match status" value="1"/>
</dbReference>
<dbReference type="SUPFAM" id="SSF55620">
    <property type="entry name" value="Tetrahydrobiopterin biosynthesis enzymes-like"/>
    <property type="match status" value="1"/>
</dbReference>